<evidence type="ECO:0000313" key="2">
    <source>
        <dbReference type="Proteomes" id="UP000594468"/>
    </source>
</evidence>
<dbReference type="InterPro" id="IPR015867">
    <property type="entry name" value="N-reg_PII/ATP_PRibTrfase_C"/>
</dbReference>
<keyword evidence="2" id="KW-1185">Reference proteome</keyword>
<protein>
    <recommendedName>
        <fullName evidence="3">Nitrogen regulatory protein P-II</fullName>
    </recommendedName>
</protein>
<reference evidence="1 2" key="1">
    <citation type="submission" date="2020-02" db="EMBL/GenBank/DDBJ databases">
        <authorList>
            <person name="Zheng R.K."/>
            <person name="Sun C.M."/>
        </authorList>
    </citation>
    <scope>NUCLEOTIDE SEQUENCE [LARGE SCALE GENOMIC DNA]</scope>
    <source>
        <strain evidence="2">rifampicinis</strain>
    </source>
</reference>
<dbReference type="KEGG" id="pmet:G4Y79_01005"/>
<evidence type="ECO:0000313" key="1">
    <source>
        <dbReference type="EMBL" id="QPC82984.1"/>
    </source>
</evidence>
<dbReference type="SUPFAM" id="SSF54913">
    <property type="entry name" value="GlnB-like"/>
    <property type="match status" value="1"/>
</dbReference>
<evidence type="ECO:0008006" key="3">
    <source>
        <dbReference type="Google" id="ProtNLM"/>
    </source>
</evidence>
<name>A0A7S8E9Z1_9CHLR</name>
<accession>A0A7S8E9Z1</accession>
<proteinExistence type="predicted"/>
<organism evidence="1 2">
    <name type="scientific">Phototrophicus methaneseepsis</name>
    <dbReference type="NCBI Taxonomy" id="2710758"/>
    <lineage>
        <taxon>Bacteria</taxon>
        <taxon>Bacillati</taxon>
        <taxon>Chloroflexota</taxon>
        <taxon>Candidatus Thermofontia</taxon>
        <taxon>Phototrophicales</taxon>
        <taxon>Phototrophicaceae</taxon>
        <taxon>Phototrophicus</taxon>
    </lineage>
</organism>
<dbReference type="RefSeq" id="WP_195171053.1">
    <property type="nucleotide sequence ID" value="NZ_CP062983.1"/>
</dbReference>
<dbReference type="EMBL" id="CP062983">
    <property type="protein sequence ID" value="QPC82984.1"/>
    <property type="molecule type" value="Genomic_DNA"/>
</dbReference>
<dbReference type="Proteomes" id="UP000594468">
    <property type="component" value="Chromosome"/>
</dbReference>
<sequence>MKLILLIIPENESSLEIGQAWQRAGATGVTILRSHGLYTLQRQMEAGKVELPRQVVSMAMAMAHVLDMIEEKGHLMLSVVQDDQVDGLIAAAESVVGDLERPDNGVLFVLPVERAIGIGHHKA</sequence>
<dbReference type="InterPro" id="IPR011322">
    <property type="entry name" value="N-reg_PII-like_a/b"/>
</dbReference>
<gene>
    <name evidence="1" type="ORF">G4Y79_01005</name>
</gene>
<dbReference type="Gene3D" id="3.30.70.120">
    <property type="match status" value="1"/>
</dbReference>
<dbReference type="AlphaFoldDB" id="A0A7S8E9Z1"/>